<dbReference type="AlphaFoldDB" id="A0AAF3EJD9"/>
<evidence type="ECO:0000259" key="5">
    <source>
        <dbReference type="PROSITE" id="PS50003"/>
    </source>
</evidence>
<dbReference type="SUPFAM" id="SSF50729">
    <property type="entry name" value="PH domain-like"/>
    <property type="match status" value="1"/>
</dbReference>
<dbReference type="Pfam" id="PF10551">
    <property type="entry name" value="MULE"/>
    <property type="match status" value="1"/>
</dbReference>
<feature type="domain" description="DH" evidence="6">
    <location>
        <begin position="523"/>
        <end position="713"/>
    </location>
</feature>
<name>A0AAF3EJD9_9BILA</name>
<dbReference type="SMART" id="SM00233">
    <property type="entry name" value="PH"/>
    <property type="match status" value="1"/>
</dbReference>
<evidence type="ECO:0000256" key="3">
    <source>
        <dbReference type="SAM" id="MobiDB-lite"/>
    </source>
</evidence>
<feature type="domain" description="PH" evidence="5">
    <location>
        <begin position="748"/>
        <end position="871"/>
    </location>
</feature>
<dbReference type="SUPFAM" id="SSF50044">
    <property type="entry name" value="SH3-domain"/>
    <property type="match status" value="1"/>
</dbReference>
<dbReference type="InterPro" id="IPR035899">
    <property type="entry name" value="DBL_dom_sf"/>
</dbReference>
<feature type="region of interest" description="Disordered" evidence="3">
    <location>
        <begin position="421"/>
        <end position="483"/>
    </location>
</feature>
<keyword evidence="7" id="KW-1185">Reference proteome</keyword>
<dbReference type="PROSITE" id="PS50002">
    <property type="entry name" value="SH3"/>
    <property type="match status" value="1"/>
</dbReference>
<reference evidence="8" key="1">
    <citation type="submission" date="2024-02" db="UniProtKB">
        <authorList>
            <consortium name="WormBaseParasite"/>
        </authorList>
    </citation>
    <scope>IDENTIFICATION</scope>
</reference>
<dbReference type="InterPro" id="IPR001849">
    <property type="entry name" value="PH_domain"/>
</dbReference>
<dbReference type="PANTHER" id="PTHR12845">
    <property type="entry name" value="GUANINE NUCLEOTIDE EXCHANGE FACTOR"/>
    <property type="match status" value="1"/>
</dbReference>
<dbReference type="Gene3D" id="2.30.30.40">
    <property type="entry name" value="SH3 Domains"/>
    <property type="match status" value="1"/>
</dbReference>
<dbReference type="PROSITE" id="PS50003">
    <property type="entry name" value="PH_DOMAIN"/>
    <property type="match status" value="1"/>
</dbReference>
<keyword evidence="1 2" id="KW-0728">SH3 domain</keyword>
<organism evidence="7 8">
    <name type="scientific">Mesorhabditis belari</name>
    <dbReference type="NCBI Taxonomy" id="2138241"/>
    <lineage>
        <taxon>Eukaryota</taxon>
        <taxon>Metazoa</taxon>
        <taxon>Ecdysozoa</taxon>
        <taxon>Nematoda</taxon>
        <taxon>Chromadorea</taxon>
        <taxon>Rhabditida</taxon>
        <taxon>Rhabditina</taxon>
        <taxon>Rhabditomorpha</taxon>
        <taxon>Rhabditoidea</taxon>
        <taxon>Rhabditidae</taxon>
        <taxon>Mesorhabditinae</taxon>
        <taxon>Mesorhabditis</taxon>
    </lineage>
</organism>
<dbReference type="InterPro" id="IPR047270">
    <property type="entry name" value="PH_ephexin"/>
</dbReference>
<evidence type="ECO:0008006" key="9">
    <source>
        <dbReference type="Google" id="ProtNLM"/>
    </source>
</evidence>
<dbReference type="WBParaSite" id="MBELARI_LOCUS14113">
    <property type="protein sequence ID" value="MBELARI_LOCUS14113"/>
    <property type="gene ID" value="MBELARI_LOCUS14113"/>
</dbReference>
<sequence length="962" mass="109625">MSLSQKGGVLLYDEDGHEYRKDKTIRKGVATAYRCTKTNCRGRMHKDEATGVLSVTNEHAMTCLPLKEKEEIRGIHCGAKNDRIAGVPTKEIIKRRVLGARPHLLPYLNTKGIQQMARRQVKIDGDRDWPAPVTGTFRVLFLRYDNCSNYPAPHANAIKFFATDWGIDMLLQHPIWSIDGTFYAAPFGFSQILVIGVEIDHLFVPCAYAFLSSKLTQTYSDVFGLVKQLGLPPPTKIKTDMELAIVNGFMAVYGNTSTIHFCCFHFFKAIFRKIKEKKLQDIYCDSNMFVYVKGLLALAFIRPVDVLRYFRVLRDEAFKQIPSLINELQGLYSYFEKSFVGFVQNSRFIRPTHSIETWNSYDTICRGEQLGNSSQESYNSLLKALTSRCSARYKAPVSTQPTEIPDPSQVIGSSVELIETHPSHSASSPDHSESPADIETESEQLTQPETLRRESSSSSWDSGLRADCSHSTTHSSSALTSSTSFRRDRLENVGYGNQRSLWCELPEVKNAGLLETLDKETKQLQEAYFEVITSEASYLRSLNILITHFMADKAMLGSKSSDSVISNDDRKHLFSNIFAVRDSSERLLVDLETRLDESLVLDCICDILMQHFDTNFDAYIKYCSNQVYQDRTIRRLKTESSAFLAAVSRLEADKQCHGLDMRSFLMLPMQRITRYPLLISAILERQPIGSESHRVAARTLALANQVVSNCNEGVRRMERTEQLLDVDRRLFYEDNDLKRIPLVTANRHLVKQGCLYELSEKGTSSLLHSLQKAPHIYLFLFSDLLLIAKQKMNGTYVCQDYAKRCFVDTSPLEPENPKIPCGLLHQLPTRPHLFSCVLMQNARGKQSEWLLSADSESDREHWLSAMRPPVSANPEEKVYAEWDCPQAMTMHAYSKAQDDELDLSVGEHVNILRKMSDGWFYGERVRDGVGGWFPSNYVQQLINDHTRAKEYRRRLRFIKGEI</sequence>
<dbReference type="Pfam" id="PF00169">
    <property type="entry name" value="PH"/>
    <property type="match status" value="1"/>
</dbReference>
<feature type="domain" description="SH3" evidence="4">
    <location>
        <begin position="882"/>
        <end position="943"/>
    </location>
</feature>
<dbReference type="Pfam" id="PF00018">
    <property type="entry name" value="SH3_1"/>
    <property type="match status" value="1"/>
</dbReference>
<dbReference type="Gene3D" id="2.30.29.30">
    <property type="entry name" value="Pleckstrin-homology domain (PH domain)/Phosphotyrosine-binding domain (PTB)"/>
    <property type="match status" value="1"/>
</dbReference>
<dbReference type="SMART" id="SM00325">
    <property type="entry name" value="RhoGEF"/>
    <property type="match status" value="1"/>
</dbReference>
<dbReference type="CDD" id="cd00160">
    <property type="entry name" value="RhoGEF"/>
    <property type="match status" value="1"/>
</dbReference>
<evidence type="ECO:0000313" key="7">
    <source>
        <dbReference type="Proteomes" id="UP000887575"/>
    </source>
</evidence>
<dbReference type="InterPro" id="IPR011993">
    <property type="entry name" value="PH-like_dom_sf"/>
</dbReference>
<dbReference type="CDD" id="cd11793">
    <property type="entry name" value="SH3_ephexin1_like"/>
    <property type="match status" value="1"/>
</dbReference>
<evidence type="ECO:0000313" key="8">
    <source>
        <dbReference type="WBParaSite" id="MBELARI_LOCUS14113"/>
    </source>
</evidence>
<dbReference type="Proteomes" id="UP000887575">
    <property type="component" value="Unassembled WGS sequence"/>
</dbReference>
<dbReference type="PROSITE" id="PS50010">
    <property type="entry name" value="DH_2"/>
    <property type="match status" value="1"/>
</dbReference>
<dbReference type="InterPro" id="IPR018289">
    <property type="entry name" value="MULE_transposase_dom"/>
</dbReference>
<proteinExistence type="predicted"/>
<dbReference type="GO" id="GO:0005085">
    <property type="term" value="F:guanyl-nucleotide exchange factor activity"/>
    <property type="evidence" value="ECO:0007669"/>
    <property type="project" value="InterPro"/>
</dbReference>
<dbReference type="InterPro" id="IPR047271">
    <property type="entry name" value="Ephexin-like"/>
</dbReference>
<accession>A0AAF3EJD9</accession>
<dbReference type="Gene3D" id="1.20.900.10">
    <property type="entry name" value="Dbl homology (DH) domain"/>
    <property type="match status" value="1"/>
</dbReference>
<evidence type="ECO:0000256" key="2">
    <source>
        <dbReference type="PROSITE-ProRule" id="PRU00192"/>
    </source>
</evidence>
<evidence type="ECO:0000259" key="4">
    <source>
        <dbReference type="PROSITE" id="PS50002"/>
    </source>
</evidence>
<protein>
    <recommendedName>
        <fullName evidence="9">Rho guanine nucleotide exchange factor</fullName>
    </recommendedName>
</protein>
<dbReference type="SUPFAM" id="SSF48065">
    <property type="entry name" value="DBL homology domain (DH-domain)"/>
    <property type="match status" value="1"/>
</dbReference>
<dbReference type="CDD" id="cd01221">
    <property type="entry name" value="PH_ephexin"/>
    <property type="match status" value="1"/>
</dbReference>
<dbReference type="Pfam" id="PF00621">
    <property type="entry name" value="RhoGEF"/>
    <property type="match status" value="1"/>
</dbReference>
<evidence type="ECO:0000256" key="1">
    <source>
        <dbReference type="ARBA" id="ARBA00022443"/>
    </source>
</evidence>
<dbReference type="PANTHER" id="PTHR12845:SF5">
    <property type="entry name" value="EPHEXIN, ISOFORM D"/>
    <property type="match status" value="1"/>
</dbReference>
<evidence type="ECO:0000259" key="6">
    <source>
        <dbReference type="PROSITE" id="PS50010"/>
    </source>
</evidence>
<dbReference type="InterPro" id="IPR001452">
    <property type="entry name" value="SH3_domain"/>
</dbReference>
<dbReference type="InterPro" id="IPR036028">
    <property type="entry name" value="SH3-like_dom_sf"/>
</dbReference>
<dbReference type="SMART" id="SM00326">
    <property type="entry name" value="SH3"/>
    <property type="match status" value="1"/>
</dbReference>
<dbReference type="InterPro" id="IPR000219">
    <property type="entry name" value="DH_dom"/>
</dbReference>
<feature type="compositionally biased region" description="Low complexity" evidence="3">
    <location>
        <begin position="469"/>
        <end position="483"/>
    </location>
</feature>